<protein>
    <submittedName>
        <fullName evidence="5">AraC family transcriptional regulator</fullName>
    </submittedName>
</protein>
<evidence type="ECO:0000256" key="3">
    <source>
        <dbReference type="ARBA" id="ARBA00023163"/>
    </source>
</evidence>
<gene>
    <name evidence="5" type="ORF">P1N92_05460</name>
</gene>
<name>A0ABT6HBV2_LEUPS</name>
<keyword evidence="1" id="KW-0805">Transcription regulation</keyword>
<organism evidence="5 6">
    <name type="scientific">Leuconostoc pseudomesenteroides</name>
    <dbReference type="NCBI Taxonomy" id="33968"/>
    <lineage>
        <taxon>Bacteria</taxon>
        <taxon>Bacillati</taxon>
        <taxon>Bacillota</taxon>
        <taxon>Bacilli</taxon>
        <taxon>Lactobacillales</taxon>
        <taxon>Lactobacillaceae</taxon>
        <taxon>Leuconostoc</taxon>
    </lineage>
</organism>
<dbReference type="GeneID" id="64344830"/>
<sequence>MNNIAKLAKILNANVFFLDSAKQTTNFLYKNNRDSNNDIHAFLLNKLDLVLSHSYTSVDYDLGHAVICKINSTQLICFVFLYKKRVNDNNELILLHSLQNFKTIAQIIFTMYNAVEAPDEDIYIIKIDNKKKVKPTHLVPFDSQLFFDTETDIIKAIVYSKKNQLIKALERLAEFNLVAEHLTANNIIRGEKNTLISYISILNRAIIQWGYPAKLAFQLQYSLVQEVELSPQFLNFFQTIREISWHYFNVVKDYRFNNFLPLHQRIKQYIKQHIRENITLDDIATGLNASKKTLNPAFKKEYGVTITQFIRQTKVETAKELLIASNLSLLEIAELLSFSTATYFVKTFKKVTGVTPNHFRKHFISKSLLDD</sequence>
<keyword evidence="6" id="KW-1185">Reference proteome</keyword>
<dbReference type="InterPro" id="IPR009057">
    <property type="entry name" value="Homeodomain-like_sf"/>
</dbReference>
<keyword evidence="2" id="KW-0238">DNA-binding</keyword>
<dbReference type="Proteomes" id="UP001529201">
    <property type="component" value="Unassembled WGS sequence"/>
</dbReference>
<dbReference type="PROSITE" id="PS01124">
    <property type="entry name" value="HTH_ARAC_FAMILY_2"/>
    <property type="match status" value="1"/>
</dbReference>
<accession>A0ABT6HBV2</accession>
<dbReference type="RefSeq" id="WP_010294072.1">
    <property type="nucleotide sequence ID" value="NZ_CP065993.1"/>
</dbReference>
<keyword evidence="3" id="KW-0804">Transcription</keyword>
<evidence type="ECO:0000256" key="2">
    <source>
        <dbReference type="ARBA" id="ARBA00023125"/>
    </source>
</evidence>
<dbReference type="SMART" id="SM00342">
    <property type="entry name" value="HTH_ARAC"/>
    <property type="match status" value="1"/>
</dbReference>
<proteinExistence type="predicted"/>
<evidence type="ECO:0000256" key="1">
    <source>
        <dbReference type="ARBA" id="ARBA00023015"/>
    </source>
</evidence>
<dbReference type="Gene3D" id="1.10.10.60">
    <property type="entry name" value="Homeodomain-like"/>
    <property type="match status" value="2"/>
</dbReference>
<dbReference type="PANTHER" id="PTHR43280">
    <property type="entry name" value="ARAC-FAMILY TRANSCRIPTIONAL REGULATOR"/>
    <property type="match status" value="1"/>
</dbReference>
<feature type="domain" description="HTH araC/xylS-type" evidence="4">
    <location>
        <begin position="264"/>
        <end position="362"/>
    </location>
</feature>
<reference evidence="5 6" key="1">
    <citation type="submission" date="2023-02" db="EMBL/GenBank/DDBJ databases">
        <title>Antimicrobial susceptibility testing and tentative epidemiological cut-off values for Lactobacillaceae family species intended for ingestion.</title>
        <authorList>
            <person name="Noehr-Meldgaard K."/>
            <person name="Struve C."/>
            <person name="Ingmer H."/>
            <person name="Koza A."/>
            <person name="Al-Nakeeb K."/>
            <person name="Agersoe Y."/>
        </authorList>
    </citation>
    <scope>NUCLEOTIDE SEQUENCE [LARGE SCALE GENOMIC DNA]</scope>
    <source>
        <strain evidence="5 6">DSM 20193</strain>
    </source>
</reference>
<dbReference type="PANTHER" id="PTHR43280:SF28">
    <property type="entry name" value="HTH-TYPE TRANSCRIPTIONAL ACTIVATOR RHAS"/>
    <property type="match status" value="1"/>
</dbReference>
<evidence type="ECO:0000313" key="6">
    <source>
        <dbReference type="Proteomes" id="UP001529201"/>
    </source>
</evidence>
<evidence type="ECO:0000259" key="4">
    <source>
        <dbReference type="PROSITE" id="PS01124"/>
    </source>
</evidence>
<dbReference type="EMBL" id="JARGDN010000004">
    <property type="protein sequence ID" value="MDG9733568.1"/>
    <property type="molecule type" value="Genomic_DNA"/>
</dbReference>
<dbReference type="SUPFAM" id="SSF46689">
    <property type="entry name" value="Homeodomain-like"/>
    <property type="match status" value="2"/>
</dbReference>
<comment type="caution">
    <text evidence="5">The sequence shown here is derived from an EMBL/GenBank/DDBJ whole genome shotgun (WGS) entry which is preliminary data.</text>
</comment>
<evidence type="ECO:0000313" key="5">
    <source>
        <dbReference type="EMBL" id="MDG9733568.1"/>
    </source>
</evidence>
<dbReference type="Pfam" id="PF12833">
    <property type="entry name" value="HTH_18"/>
    <property type="match status" value="1"/>
</dbReference>
<dbReference type="InterPro" id="IPR018060">
    <property type="entry name" value="HTH_AraC"/>
</dbReference>